<name>A0A5D0MKN9_9BACT</name>
<dbReference type="AlphaFoldDB" id="A0A5D0MKN9"/>
<feature type="transmembrane region" description="Helical" evidence="1">
    <location>
        <begin position="140"/>
        <end position="157"/>
    </location>
</feature>
<accession>A0A5D0MKN9</accession>
<dbReference type="EMBL" id="VSIX01000004">
    <property type="protein sequence ID" value="TYB32163.1"/>
    <property type="molecule type" value="Genomic_DNA"/>
</dbReference>
<feature type="transmembrane region" description="Helical" evidence="1">
    <location>
        <begin position="15"/>
        <end position="46"/>
    </location>
</feature>
<protein>
    <submittedName>
        <fullName evidence="2">Uncharacterized protein</fullName>
    </submittedName>
</protein>
<proteinExistence type="predicted"/>
<keyword evidence="1" id="KW-0812">Transmembrane</keyword>
<feature type="transmembrane region" description="Helical" evidence="1">
    <location>
        <begin position="177"/>
        <end position="193"/>
    </location>
</feature>
<evidence type="ECO:0000313" key="2">
    <source>
        <dbReference type="EMBL" id="TYB32163.1"/>
    </source>
</evidence>
<keyword evidence="1" id="KW-1133">Transmembrane helix</keyword>
<gene>
    <name evidence="2" type="ORF">FXF47_00845</name>
</gene>
<evidence type="ECO:0000256" key="1">
    <source>
        <dbReference type="SAM" id="Phobius"/>
    </source>
</evidence>
<reference evidence="2" key="1">
    <citation type="submission" date="2019-08" db="EMBL/GenBank/DDBJ databases">
        <title>Genomic characterization of a novel candidate phylum (ARYD3) from a high temperature, high salinity tertiary oil reservoir in north central Oklahoma, USA.</title>
        <authorList>
            <person name="Youssef N.H."/>
            <person name="Yadav A."/>
            <person name="Elshahed M.S."/>
        </authorList>
    </citation>
    <scope>NUCLEOTIDE SEQUENCE [LARGE SCALE GENOMIC DNA]</scope>
    <source>
        <strain evidence="2">ARYD3</strain>
    </source>
</reference>
<feature type="non-terminal residue" evidence="2">
    <location>
        <position position="194"/>
    </location>
</feature>
<dbReference type="Proteomes" id="UP000324143">
    <property type="component" value="Unassembled WGS sequence"/>
</dbReference>
<keyword evidence="3" id="KW-1185">Reference proteome</keyword>
<sequence length="194" mass="23246">MKEIIKPNRAYSVTLALLAAIIIFTIYLIGGILYAIPFFFIFVYLFCTEVLKKIYLTDTLLVFQTCVSKKEIKLSKIVKIYFVPHSGRGRDYYHIVYENRGKKKKIKLISYKYDKIYVFIDSLKDFGIKIERKTHKQKKLIHVLFFIYGIIAIFIFYKSMYEFMNYITQALQNEYHTYNYYFLWLILAFVIVVS</sequence>
<organism evidence="2 3">
    <name type="scientific">Candidatus Mcinerneyibacterium aminivorans</name>
    <dbReference type="NCBI Taxonomy" id="2703815"/>
    <lineage>
        <taxon>Bacteria</taxon>
        <taxon>Candidatus Macinerneyibacteriota</taxon>
        <taxon>Candidatus Mcinerneyibacteria</taxon>
        <taxon>Candidatus Mcinerneyibacteriales</taxon>
        <taxon>Candidatus Mcinerneyibacteriaceae</taxon>
        <taxon>Candidatus Mcinerneyibacterium</taxon>
    </lineage>
</organism>
<evidence type="ECO:0000313" key="3">
    <source>
        <dbReference type="Proteomes" id="UP000324143"/>
    </source>
</evidence>
<comment type="caution">
    <text evidence="2">The sequence shown here is derived from an EMBL/GenBank/DDBJ whole genome shotgun (WGS) entry which is preliminary data.</text>
</comment>
<keyword evidence="1" id="KW-0472">Membrane</keyword>